<dbReference type="Gene3D" id="2.30.110.10">
    <property type="entry name" value="Electron Transport, Fmn-binding Protein, Chain A"/>
    <property type="match status" value="1"/>
</dbReference>
<comment type="caution">
    <text evidence="1">The sequence shown here is derived from an EMBL/GenBank/DDBJ whole genome shotgun (WGS) entry which is preliminary data.</text>
</comment>
<dbReference type="AlphaFoldDB" id="A0A2M9G2C6"/>
<dbReference type="PIRSF" id="PIRSF010372">
    <property type="entry name" value="PaiB"/>
    <property type="match status" value="1"/>
</dbReference>
<keyword evidence="2" id="KW-1185">Reference proteome</keyword>
<dbReference type="PANTHER" id="PTHR35802:SF1">
    <property type="entry name" value="PROTEASE SYNTHASE AND SPORULATION PROTEIN PAI 2"/>
    <property type="match status" value="1"/>
</dbReference>
<gene>
    <name evidence="1" type="ORF">CVT23_08640</name>
</gene>
<name>A0A2M9G2C6_9PROT</name>
<dbReference type="Pfam" id="PF04299">
    <property type="entry name" value="FMN_bind_2"/>
    <property type="match status" value="1"/>
</dbReference>
<dbReference type="PANTHER" id="PTHR35802">
    <property type="entry name" value="PROTEASE SYNTHASE AND SPORULATION PROTEIN PAI 2"/>
    <property type="match status" value="1"/>
</dbReference>
<dbReference type="EMBL" id="PHIG01000031">
    <property type="protein sequence ID" value="PJK29834.1"/>
    <property type="molecule type" value="Genomic_DNA"/>
</dbReference>
<dbReference type="InterPro" id="IPR007396">
    <property type="entry name" value="TR_PAI2-type"/>
</dbReference>
<reference evidence="1 2" key="1">
    <citation type="submission" date="2017-11" db="EMBL/GenBank/DDBJ databases">
        <title>Draft genome sequence of Rhizobiales bacterium SY3-13.</title>
        <authorList>
            <person name="Sun C."/>
        </authorList>
    </citation>
    <scope>NUCLEOTIDE SEQUENCE [LARGE SCALE GENOMIC DNA]</scope>
    <source>
        <strain evidence="1 2">SY3-13</strain>
    </source>
</reference>
<sequence length="204" mass="22282">MYTPAHFAVEDRAACHDIIEANEFGLLVTAAGGAPEASHLPFVLDRGEGERGVLYAHMARANPQWRDFGEADALCIFAGPHAYVSPTWYPGDGPAVPTWNYTAVHCQGRPEIIDDAVERDRLMERLSARYEGSGPWSYGGLPEKFRSAMVKGIVPFRIPIARMEGKAKLSQNKSAADREALARGLVESGRPMEAEIAAAMRAIE</sequence>
<evidence type="ECO:0000313" key="1">
    <source>
        <dbReference type="EMBL" id="PJK29834.1"/>
    </source>
</evidence>
<dbReference type="InterPro" id="IPR012349">
    <property type="entry name" value="Split_barrel_FMN-bd"/>
</dbReference>
<dbReference type="RefSeq" id="WP_109793111.1">
    <property type="nucleotide sequence ID" value="NZ_PHIG01000031.1"/>
</dbReference>
<dbReference type="SUPFAM" id="SSF50475">
    <property type="entry name" value="FMN-binding split barrel"/>
    <property type="match status" value="1"/>
</dbReference>
<dbReference type="OrthoDB" id="9794948at2"/>
<dbReference type="Proteomes" id="UP000229498">
    <property type="component" value="Unassembled WGS sequence"/>
</dbReference>
<accession>A0A2M9G2C6</accession>
<organism evidence="1 2">
    <name type="scientific">Minwuia thermotolerans</name>
    <dbReference type="NCBI Taxonomy" id="2056226"/>
    <lineage>
        <taxon>Bacteria</taxon>
        <taxon>Pseudomonadati</taxon>
        <taxon>Pseudomonadota</taxon>
        <taxon>Alphaproteobacteria</taxon>
        <taxon>Minwuiales</taxon>
        <taxon>Minwuiaceae</taxon>
        <taxon>Minwuia</taxon>
    </lineage>
</organism>
<protein>
    <submittedName>
        <fullName evidence="1">Transcriptional regulator</fullName>
    </submittedName>
</protein>
<evidence type="ECO:0000313" key="2">
    <source>
        <dbReference type="Proteomes" id="UP000229498"/>
    </source>
</evidence>
<proteinExistence type="predicted"/>